<sequence>MKLSLVFPLTSLLSLTVAGSLTTDEVSPCLTHCLTEGAAVAGCTSYLDLKCTCPSPAFKDALGVCLKDVCEKKDLEAAKQLHVKRCGTAPQ</sequence>
<keyword evidence="9" id="KW-0349">Heme</keyword>
<feature type="chain" id="PRO_5040924936" description="CFEM domain-containing protein" evidence="10">
    <location>
        <begin position="19"/>
        <end position="91"/>
    </location>
</feature>
<keyword evidence="13" id="KW-1185">Reference proteome</keyword>
<dbReference type="GO" id="GO:0046872">
    <property type="term" value="F:metal ion binding"/>
    <property type="evidence" value="ECO:0007669"/>
    <property type="project" value="UniProtKB-UniRule"/>
</dbReference>
<protein>
    <recommendedName>
        <fullName evidence="11">CFEM domain-containing protein</fullName>
    </recommendedName>
</protein>
<dbReference type="OrthoDB" id="4505683at2759"/>
<dbReference type="PROSITE" id="PS52012">
    <property type="entry name" value="CFEM"/>
    <property type="match status" value="1"/>
</dbReference>
<dbReference type="GO" id="GO:0005576">
    <property type="term" value="C:extracellular region"/>
    <property type="evidence" value="ECO:0007669"/>
    <property type="project" value="UniProtKB-SubCell"/>
</dbReference>
<keyword evidence="7 9" id="KW-1015">Disulfide bond</keyword>
<dbReference type="Proteomes" id="UP001141434">
    <property type="component" value="Unassembled WGS sequence"/>
</dbReference>
<keyword evidence="9" id="KW-0479">Metal-binding</keyword>
<reference evidence="12" key="2">
    <citation type="journal article" date="2023" name="IMA Fungus">
        <title>Comparative genomic study of the Penicillium genus elucidates a diverse pangenome and 15 lateral gene transfer events.</title>
        <authorList>
            <person name="Petersen C."/>
            <person name="Sorensen T."/>
            <person name="Nielsen M.R."/>
            <person name="Sondergaard T.E."/>
            <person name="Sorensen J.L."/>
            <person name="Fitzpatrick D.A."/>
            <person name="Frisvad J.C."/>
            <person name="Nielsen K.L."/>
        </authorList>
    </citation>
    <scope>NUCLEOTIDE SEQUENCE</scope>
    <source>
        <strain evidence="12">IBT 34128</strain>
    </source>
</reference>
<proteinExistence type="inferred from homology"/>
<keyword evidence="4" id="KW-0964">Secreted</keyword>
<feature type="disulfide bond" evidence="9">
    <location>
        <begin position="53"/>
        <end position="86"/>
    </location>
</feature>
<evidence type="ECO:0000256" key="2">
    <source>
        <dbReference type="ARBA" id="ARBA00004613"/>
    </source>
</evidence>
<dbReference type="EMBL" id="JAPMSZ010000011">
    <property type="protein sequence ID" value="KAJ5084086.1"/>
    <property type="molecule type" value="Genomic_DNA"/>
</dbReference>
<dbReference type="RefSeq" id="XP_056507483.1">
    <property type="nucleotide sequence ID" value="XM_056659190.1"/>
</dbReference>
<evidence type="ECO:0000256" key="8">
    <source>
        <dbReference type="ARBA" id="ARBA00023288"/>
    </source>
</evidence>
<organism evidence="12 13">
    <name type="scientific">Penicillium alfredii</name>
    <dbReference type="NCBI Taxonomy" id="1506179"/>
    <lineage>
        <taxon>Eukaryota</taxon>
        <taxon>Fungi</taxon>
        <taxon>Dikarya</taxon>
        <taxon>Ascomycota</taxon>
        <taxon>Pezizomycotina</taxon>
        <taxon>Eurotiomycetes</taxon>
        <taxon>Eurotiomycetidae</taxon>
        <taxon>Eurotiales</taxon>
        <taxon>Aspergillaceae</taxon>
        <taxon>Penicillium</taxon>
    </lineage>
</organism>
<gene>
    <name evidence="12" type="ORF">NUU61_008665</name>
</gene>
<comment type="caution">
    <text evidence="12">The sequence shown here is derived from an EMBL/GenBank/DDBJ whole genome shotgun (WGS) entry which is preliminary data.</text>
</comment>
<evidence type="ECO:0000256" key="10">
    <source>
        <dbReference type="SAM" id="SignalP"/>
    </source>
</evidence>
<feature type="binding site" description="axial binding residue" evidence="9">
    <location>
        <position position="48"/>
    </location>
    <ligand>
        <name>heme</name>
        <dbReference type="ChEBI" id="CHEBI:30413"/>
    </ligand>
    <ligandPart>
        <name>Fe</name>
        <dbReference type="ChEBI" id="CHEBI:18248"/>
    </ligandPart>
</feature>
<dbReference type="GO" id="GO:0098552">
    <property type="term" value="C:side of membrane"/>
    <property type="evidence" value="ECO:0007669"/>
    <property type="project" value="UniProtKB-KW"/>
</dbReference>
<evidence type="ECO:0000256" key="5">
    <source>
        <dbReference type="ARBA" id="ARBA00022622"/>
    </source>
</evidence>
<comment type="similarity">
    <text evidence="3">Belongs to the RBT5 family.</text>
</comment>
<evidence type="ECO:0000256" key="9">
    <source>
        <dbReference type="PROSITE-ProRule" id="PRU01356"/>
    </source>
</evidence>
<evidence type="ECO:0000256" key="4">
    <source>
        <dbReference type="ARBA" id="ARBA00022525"/>
    </source>
</evidence>
<keyword evidence="8" id="KW-0449">Lipoprotein</keyword>
<comment type="caution">
    <text evidence="9">Lacks conserved residue(s) required for the propagation of feature annotation.</text>
</comment>
<accession>A0A9W9ELW6</accession>
<evidence type="ECO:0000313" key="12">
    <source>
        <dbReference type="EMBL" id="KAJ5084086.1"/>
    </source>
</evidence>
<evidence type="ECO:0000256" key="1">
    <source>
        <dbReference type="ARBA" id="ARBA00004589"/>
    </source>
</evidence>
<feature type="domain" description="CFEM" evidence="11">
    <location>
        <begin position="1"/>
        <end position="91"/>
    </location>
</feature>
<dbReference type="GeneID" id="81398359"/>
<evidence type="ECO:0000259" key="11">
    <source>
        <dbReference type="PROSITE" id="PS52012"/>
    </source>
</evidence>
<evidence type="ECO:0000313" key="13">
    <source>
        <dbReference type="Proteomes" id="UP001141434"/>
    </source>
</evidence>
<dbReference type="InterPro" id="IPR008427">
    <property type="entry name" value="Extracellular_membr_CFEM_dom"/>
</dbReference>
<dbReference type="AlphaFoldDB" id="A0A9W9ELW6"/>
<evidence type="ECO:0000256" key="7">
    <source>
        <dbReference type="ARBA" id="ARBA00023157"/>
    </source>
</evidence>
<dbReference type="Pfam" id="PF05730">
    <property type="entry name" value="CFEM"/>
    <property type="match status" value="1"/>
</dbReference>
<keyword evidence="5" id="KW-0336">GPI-anchor</keyword>
<keyword evidence="5" id="KW-0472">Membrane</keyword>
<keyword evidence="9" id="KW-0408">Iron</keyword>
<feature type="signal peptide" evidence="10">
    <location>
        <begin position="1"/>
        <end position="18"/>
    </location>
</feature>
<keyword evidence="6 10" id="KW-0732">Signal</keyword>
<evidence type="ECO:0000256" key="3">
    <source>
        <dbReference type="ARBA" id="ARBA00010031"/>
    </source>
</evidence>
<keyword evidence="5" id="KW-0325">Glycoprotein</keyword>
<comment type="subcellular location">
    <subcellularLocation>
        <location evidence="1">Membrane</location>
        <topology evidence="1">Lipid-anchor</topology>
        <topology evidence="1">GPI-anchor</topology>
    </subcellularLocation>
    <subcellularLocation>
        <location evidence="2">Secreted</location>
    </subcellularLocation>
</comment>
<name>A0A9W9ELW6_9EURO</name>
<evidence type="ECO:0000256" key="6">
    <source>
        <dbReference type="ARBA" id="ARBA00022729"/>
    </source>
</evidence>
<dbReference type="SMART" id="SM00747">
    <property type="entry name" value="CFEM"/>
    <property type="match status" value="1"/>
</dbReference>
<reference evidence="12" key="1">
    <citation type="submission" date="2022-11" db="EMBL/GenBank/DDBJ databases">
        <authorList>
            <person name="Petersen C."/>
        </authorList>
    </citation>
    <scope>NUCLEOTIDE SEQUENCE</scope>
    <source>
        <strain evidence="12">IBT 34128</strain>
    </source>
</reference>